<organism evidence="1 2">
    <name type="scientific">Deinococcus peraridilitoris (strain DSM 19664 / LMG 22246 / CIP 109416 / KR-200)</name>
    <dbReference type="NCBI Taxonomy" id="937777"/>
    <lineage>
        <taxon>Bacteria</taxon>
        <taxon>Thermotogati</taxon>
        <taxon>Deinococcota</taxon>
        <taxon>Deinococci</taxon>
        <taxon>Deinococcales</taxon>
        <taxon>Deinococcaceae</taxon>
        <taxon>Deinococcus</taxon>
    </lineage>
</organism>
<dbReference type="Proteomes" id="UP000010467">
    <property type="component" value="Chromosome"/>
</dbReference>
<name>K9ZX31_DEIPD</name>
<dbReference type="PATRIC" id="fig|937777.3.peg.618"/>
<dbReference type="EMBL" id="CP003382">
    <property type="protein sequence ID" value="AFZ66203.1"/>
    <property type="molecule type" value="Genomic_DNA"/>
</dbReference>
<proteinExistence type="predicted"/>
<dbReference type="STRING" id="937777.Deipe_0613"/>
<accession>K9ZX31</accession>
<keyword evidence="2" id="KW-1185">Reference proteome</keyword>
<evidence type="ECO:0000313" key="2">
    <source>
        <dbReference type="Proteomes" id="UP000010467"/>
    </source>
</evidence>
<reference evidence="2" key="1">
    <citation type="submission" date="2012-03" db="EMBL/GenBank/DDBJ databases">
        <title>Complete sequence of chromosome of Deinococcus peraridilitoris DSM 19664.</title>
        <authorList>
            <person name="Lucas S."/>
            <person name="Copeland A."/>
            <person name="Lapidus A."/>
            <person name="Glavina del Rio T."/>
            <person name="Dalin E."/>
            <person name="Tice H."/>
            <person name="Bruce D."/>
            <person name="Goodwin L."/>
            <person name="Pitluck S."/>
            <person name="Peters L."/>
            <person name="Mikhailova N."/>
            <person name="Lu M."/>
            <person name="Kyrpides N."/>
            <person name="Mavromatis K."/>
            <person name="Ivanova N."/>
            <person name="Brettin T."/>
            <person name="Detter J.C."/>
            <person name="Han C."/>
            <person name="Larimer F."/>
            <person name="Land M."/>
            <person name="Hauser L."/>
            <person name="Markowitz V."/>
            <person name="Cheng J.-F."/>
            <person name="Hugenholtz P."/>
            <person name="Woyke T."/>
            <person name="Wu D."/>
            <person name="Pukall R."/>
            <person name="Steenblock K."/>
            <person name="Brambilla E."/>
            <person name="Klenk H.-P."/>
            <person name="Eisen J.A."/>
        </authorList>
    </citation>
    <scope>NUCLEOTIDE SEQUENCE [LARGE SCALE GENOMIC DNA]</scope>
    <source>
        <strain evidence="2">DSM 19664 / LMG 22246 / CIP 109416 / KR-200</strain>
    </source>
</reference>
<dbReference type="RefSeq" id="WP_015234513.1">
    <property type="nucleotide sequence ID" value="NC_019793.1"/>
</dbReference>
<protein>
    <submittedName>
        <fullName evidence="1">Uncharacterized protein</fullName>
    </submittedName>
</protein>
<dbReference type="KEGG" id="dpd:Deipe_0613"/>
<gene>
    <name evidence="1" type="ordered locus">Deipe_0613</name>
</gene>
<dbReference type="HOGENOM" id="CLU_2104980_0_0_0"/>
<dbReference type="AlphaFoldDB" id="K9ZX31"/>
<evidence type="ECO:0000313" key="1">
    <source>
        <dbReference type="EMBL" id="AFZ66203.1"/>
    </source>
</evidence>
<sequence>MPIRVHFADGLQQDFAEELETELVSVIPPSGSFDHDGNLVGGASPTEIHTPLSTAQAVGRFLERLTHDGFIAVSGSKFYTPQAVIAVEIVLPESSEERALTAERPLNGVAGESRL</sequence>